<dbReference type="AlphaFoldDB" id="A0A9N9FFH9"/>
<accession>A0A9N9FFH9</accession>
<feature type="compositionally biased region" description="Basic and acidic residues" evidence="1">
    <location>
        <begin position="84"/>
        <end position="97"/>
    </location>
</feature>
<dbReference type="EMBL" id="CAJVPZ010003420">
    <property type="protein sequence ID" value="CAG8530022.1"/>
    <property type="molecule type" value="Genomic_DNA"/>
</dbReference>
<feature type="region of interest" description="Disordered" evidence="1">
    <location>
        <begin position="58"/>
        <end position="97"/>
    </location>
</feature>
<sequence length="97" mass="11543">MVYVILQKMITYKESKLWLLYIHQNITKNLEDNFKENTHLLKCKRSEENIKTENVILTNANNTEDNQTKPEDFIQTDQEPETDMTEKRSGEDNEHPT</sequence>
<evidence type="ECO:0000256" key="1">
    <source>
        <dbReference type="SAM" id="MobiDB-lite"/>
    </source>
</evidence>
<comment type="caution">
    <text evidence="2">The sequence shown here is derived from an EMBL/GenBank/DDBJ whole genome shotgun (WGS) entry which is preliminary data.</text>
</comment>
<evidence type="ECO:0000313" key="3">
    <source>
        <dbReference type="Proteomes" id="UP000789396"/>
    </source>
</evidence>
<dbReference type="Proteomes" id="UP000789396">
    <property type="component" value="Unassembled WGS sequence"/>
</dbReference>
<proteinExistence type="predicted"/>
<protein>
    <submittedName>
        <fullName evidence="2">6494_t:CDS:1</fullName>
    </submittedName>
</protein>
<evidence type="ECO:0000313" key="2">
    <source>
        <dbReference type="EMBL" id="CAG8530022.1"/>
    </source>
</evidence>
<name>A0A9N9FFH9_9GLOM</name>
<reference evidence="2" key="1">
    <citation type="submission" date="2021-06" db="EMBL/GenBank/DDBJ databases">
        <authorList>
            <person name="Kallberg Y."/>
            <person name="Tangrot J."/>
            <person name="Rosling A."/>
        </authorList>
    </citation>
    <scope>NUCLEOTIDE SEQUENCE</scope>
    <source>
        <strain evidence="2">IN212</strain>
    </source>
</reference>
<organism evidence="2 3">
    <name type="scientific">Racocetra fulgida</name>
    <dbReference type="NCBI Taxonomy" id="60492"/>
    <lineage>
        <taxon>Eukaryota</taxon>
        <taxon>Fungi</taxon>
        <taxon>Fungi incertae sedis</taxon>
        <taxon>Mucoromycota</taxon>
        <taxon>Glomeromycotina</taxon>
        <taxon>Glomeromycetes</taxon>
        <taxon>Diversisporales</taxon>
        <taxon>Gigasporaceae</taxon>
        <taxon>Racocetra</taxon>
    </lineage>
</organism>
<gene>
    <name evidence="2" type="ORF">RFULGI_LOCUS3747</name>
</gene>
<keyword evidence="3" id="KW-1185">Reference proteome</keyword>